<dbReference type="GO" id="GO:0016757">
    <property type="term" value="F:glycosyltransferase activity"/>
    <property type="evidence" value="ECO:0007669"/>
    <property type="project" value="UniProtKB-KW"/>
</dbReference>
<keyword evidence="6" id="KW-1185">Reference proteome</keyword>
<evidence type="ECO:0000256" key="2">
    <source>
        <dbReference type="ARBA" id="ARBA00022676"/>
    </source>
</evidence>
<protein>
    <recommendedName>
        <fullName evidence="4">Glycosyltransferase 2-like domain-containing protein</fullName>
    </recommendedName>
</protein>
<gene>
    <name evidence="5" type="ORF">CSQ87_07835</name>
</gene>
<evidence type="ECO:0000256" key="3">
    <source>
        <dbReference type="ARBA" id="ARBA00022679"/>
    </source>
</evidence>
<evidence type="ECO:0000256" key="1">
    <source>
        <dbReference type="ARBA" id="ARBA00006739"/>
    </source>
</evidence>
<reference evidence="5 6" key="1">
    <citation type="submission" date="2017-10" db="EMBL/GenBank/DDBJ databases">
        <title>Draft genome sequences of strains TRE 1, TRE 9, TRE H and TRI 7, isolated from tamarins, belonging to four potential novel Bifidobacterium species.</title>
        <authorList>
            <person name="Mattarelli P."/>
            <person name="Modesto M."/>
            <person name="Puglisi E."/>
            <person name="Morelli L."/>
            <person name="Spezio C."/>
            <person name="Bonetti A."/>
            <person name="Sandri C."/>
        </authorList>
    </citation>
    <scope>NUCLEOTIDE SEQUENCE [LARGE SCALE GENOMIC DNA]</scope>
    <source>
        <strain evidence="6">TRI7</strain>
    </source>
</reference>
<dbReference type="Proteomes" id="UP000231451">
    <property type="component" value="Unassembled WGS sequence"/>
</dbReference>
<dbReference type="InterPro" id="IPR050834">
    <property type="entry name" value="Glycosyltransf_2"/>
</dbReference>
<dbReference type="SUPFAM" id="SSF53448">
    <property type="entry name" value="Nucleotide-diphospho-sugar transferases"/>
    <property type="match status" value="1"/>
</dbReference>
<accession>A0A2M9HDG2</accession>
<dbReference type="InterPro" id="IPR029044">
    <property type="entry name" value="Nucleotide-diphossugar_trans"/>
</dbReference>
<dbReference type="OrthoDB" id="9802649at2"/>
<comment type="similarity">
    <text evidence="1">Belongs to the glycosyltransferase 2 family.</text>
</comment>
<sequence>MSTPHVIVVMSTYNGARYLTQQLDSIFAQQSVNVECLVRDDGSTDDTVEVLNRYAAHEPRLSVIRGTNIGWRRSFLVALSQASEADFYAFSDQDDIWKPEKLSSSIDMIPEDQRGDICLVHCNKVKVDDDLHELPRQQHKIPRPSSIGWSVLNGYAQGCASVMTRRMRDVVIRDMPLDRNWGHDYWVGLIGYLFGNVYYNPEPLFYHVIHGGNGGNVSDTGNLFTNQFRKLKRIFDKGHFPNPADLLLNHYSDLMSEDQKAFFTRIAGYRKSRTLKKWLIHDSGIYPQSRMERLMFRLFVMFGRY</sequence>
<dbReference type="EMBL" id="PEBK01000007">
    <property type="protein sequence ID" value="PJM74846.1"/>
    <property type="molecule type" value="Genomic_DNA"/>
</dbReference>
<keyword evidence="2" id="KW-0328">Glycosyltransferase</keyword>
<keyword evidence="3" id="KW-0808">Transferase</keyword>
<dbReference type="Pfam" id="PF00535">
    <property type="entry name" value="Glycos_transf_2"/>
    <property type="match status" value="1"/>
</dbReference>
<evidence type="ECO:0000313" key="5">
    <source>
        <dbReference type="EMBL" id="PJM74846.1"/>
    </source>
</evidence>
<name>A0A2M9HDG2_9BIFI</name>
<dbReference type="PANTHER" id="PTHR43685">
    <property type="entry name" value="GLYCOSYLTRANSFERASE"/>
    <property type="match status" value="1"/>
</dbReference>
<proteinExistence type="inferred from homology"/>
<dbReference type="Gene3D" id="3.90.550.10">
    <property type="entry name" value="Spore Coat Polysaccharide Biosynthesis Protein SpsA, Chain A"/>
    <property type="match status" value="1"/>
</dbReference>
<dbReference type="InterPro" id="IPR001173">
    <property type="entry name" value="Glyco_trans_2-like"/>
</dbReference>
<dbReference type="AlphaFoldDB" id="A0A2M9HDG2"/>
<feature type="domain" description="Glycosyltransferase 2-like" evidence="4">
    <location>
        <begin position="8"/>
        <end position="149"/>
    </location>
</feature>
<organism evidence="5 6">
    <name type="scientific">Bifidobacterium simiarum</name>
    <dbReference type="NCBI Taxonomy" id="2045441"/>
    <lineage>
        <taxon>Bacteria</taxon>
        <taxon>Bacillati</taxon>
        <taxon>Actinomycetota</taxon>
        <taxon>Actinomycetes</taxon>
        <taxon>Bifidobacteriales</taxon>
        <taxon>Bifidobacteriaceae</taxon>
        <taxon>Bifidobacterium</taxon>
    </lineage>
</organism>
<comment type="caution">
    <text evidence="5">The sequence shown here is derived from an EMBL/GenBank/DDBJ whole genome shotgun (WGS) entry which is preliminary data.</text>
</comment>
<evidence type="ECO:0000259" key="4">
    <source>
        <dbReference type="Pfam" id="PF00535"/>
    </source>
</evidence>
<dbReference type="RefSeq" id="WP_100513325.1">
    <property type="nucleotide sequence ID" value="NZ_PEBK01000007.1"/>
</dbReference>
<evidence type="ECO:0000313" key="6">
    <source>
        <dbReference type="Proteomes" id="UP000231451"/>
    </source>
</evidence>
<dbReference type="PANTHER" id="PTHR43685:SF5">
    <property type="entry name" value="GLYCOSYLTRANSFERASE EPSE-RELATED"/>
    <property type="match status" value="1"/>
</dbReference>